<dbReference type="AlphaFoldDB" id="A0A0F9RFY4"/>
<dbReference type="PANTHER" id="PTHR42827:SF1">
    <property type="entry name" value="IRON-SULFUR CLUSTER-BINDING PROTEIN"/>
    <property type="match status" value="1"/>
</dbReference>
<name>A0A0F9RFY4_9ZZZZ</name>
<evidence type="ECO:0000259" key="1">
    <source>
        <dbReference type="PROSITE" id="PS51379"/>
    </source>
</evidence>
<dbReference type="InterPro" id="IPR017896">
    <property type="entry name" value="4Fe4S_Fe-S-bd"/>
</dbReference>
<reference evidence="2" key="1">
    <citation type="journal article" date="2015" name="Nature">
        <title>Complex archaea that bridge the gap between prokaryotes and eukaryotes.</title>
        <authorList>
            <person name="Spang A."/>
            <person name="Saw J.H."/>
            <person name="Jorgensen S.L."/>
            <person name="Zaremba-Niedzwiedzka K."/>
            <person name="Martijn J."/>
            <person name="Lind A.E."/>
            <person name="van Eijk R."/>
            <person name="Schleper C."/>
            <person name="Guy L."/>
            <person name="Ettema T.J."/>
        </authorList>
    </citation>
    <scope>NUCLEOTIDE SEQUENCE</scope>
</reference>
<dbReference type="PANTHER" id="PTHR42827">
    <property type="entry name" value="IRON-SULFUR CLUSTER-BINDING PROTEIN-RELATED"/>
    <property type="match status" value="1"/>
</dbReference>
<dbReference type="EMBL" id="LAZR01003642">
    <property type="protein sequence ID" value="KKN16163.1"/>
    <property type="molecule type" value="Genomic_DNA"/>
</dbReference>
<dbReference type="PROSITE" id="PS51379">
    <property type="entry name" value="4FE4S_FER_2"/>
    <property type="match status" value="1"/>
</dbReference>
<proteinExistence type="predicted"/>
<evidence type="ECO:0000313" key="2">
    <source>
        <dbReference type="EMBL" id="KKN16163.1"/>
    </source>
</evidence>
<organism evidence="2">
    <name type="scientific">marine sediment metagenome</name>
    <dbReference type="NCBI Taxonomy" id="412755"/>
    <lineage>
        <taxon>unclassified sequences</taxon>
        <taxon>metagenomes</taxon>
        <taxon>ecological metagenomes</taxon>
    </lineage>
</organism>
<feature type="domain" description="4Fe-4S ferredoxin-type" evidence="1">
    <location>
        <begin position="164"/>
        <end position="194"/>
    </location>
</feature>
<gene>
    <name evidence="2" type="ORF">LCGC14_0978730</name>
</gene>
<protein>
    <recommendedName>
        <fullName evidence="1">4Fe-4S ferredoxin-type domain-containing protein</fullName>
    </recommendedName>
</protein>
<sequence length="249" mass="27516">MVQNRISKDILQRAVEFGASLAGLAAVLDLKKSPSYGIYDKSPYYDGYSGVEWPEKAKTVLVLALEHRSDEPELDWWSEAIPGRTPGNRILMKISRKLQRWLKEKYDINAESLPYPVEKGGIFLKDAALLAGLGIIGKNNLLITPEYGPRIRLRALFLDKVMEPTSVLNFSPCAKCDGPCLTACPENAFSSGNYMVSSCEPEMQRNRANLVEVAGDVVGIDSSCAVEKFCRACELACPVHSQIDNSQKI</sequence>
<accession>A0A0F9RFY4</accession>
<comment type="caution">
    <text evidence="2">The sequence shown here is derived from an EMBL/GenBank/DDBJ whole genome shotgun (WGS) entry which is preliminary data.</text>
</comment>